<dbReference type="GO" id="GO:0015807">
    <property type="term" value="P:L-amino acid transport"/>
    <property type="evidence" value="ECO:0007669"/>
    <property type="project" value="TreeGrafter"/>
</dbReference>
<evidence type="ECO:0000313" key="7">
    <source>
        <dbReference type="EMBL" id="QOV18254.1"/>
    </source>
</evidence>
<evidence type="ECO:0000256" key="5">
    <source>
        <dbReference type="ARBA" id="ARBA00022970"/>
    </source>
</evidence>
<dbReference type="KEGG" id="bliq:INP51_09440"/>
<keyword evidence="5" id="KW-0029">Amino-acid transport</keyword>
<dbReference type="SUPFAM" id="SSF52540">
    <property type="entry name" value="P-loop containing nucleoside triphosphate hydrolases"/>
    <property type="match status" value="1"/>
</dbReference>
<evidence type="ECO:0000256" key="1">
    <source>
        <dbReference type="ARBA" id="ARBA00005417"/>
    </source>
</evidence>
<evidence type="ECO:0000256" key="4">
    <source>
        <dbReference type="ARBA" id="ARBA00022840"/>
    </source>
</evidence>
<name>A0A7M2RE60_9FIRM</name>
<dbReference type="PROSITE" id="PS50893">
    <property type="entry name" value="ABC_TRANSPORTER_2"/>
    <property type="match status" value="1"/>
</dbReference>
<proteinExistence type="inferred from homology"/>
<feature type="domain" description="ABC transporter" evidence="6">
    <location>
        <begin position="4"/>
        <end position="236"/>
    </location>
</feature>
<dbReference type="PIRSF" id="PIRSF039137">
    <property type="entry name" value="ABC_branched_ATPase"/>
    <property type="match status" value="1"/>
</dbReference>
<dbReference type="CDD" id="cd03224">
    <property type="entry name" value="ABC_TM1139_LivF_branched"/>
    <property type="match status" value="1"/>
</dbReference>
<sequence length="236" mass="26068">MAMLRVEDLHVYYGVIQALKGISFEVNQGEVVALIGSNGAGKTTTLHALTGLIPKQRGFVEFEGRQITKVPAHKIVEMGIAHVPEGRRVFSELTVYENLILGAYTRNDKSEISETLKKVYHRFPRLEERKNQRAGTLSGGEQQMLAMGRALMSKPKMIVMDEPSMGLSPIFVNEIFEIIEEVSADGTTVLLVEQNANKALSIADRAYVLETGKIVLSGDADKMLEDDSIKKAYLGE</sequence>
<dbReference type="PANTHER" id="PTHR43820:SF3">
    <property type="entry name" value="BRANCHED-CHAIN AMINO ACID TRANSPORT SYSTEM,ATP-BINDING PROTEIN"/>
    <property type="match status" value="1"/>
</dbReference>
<dbReference type="InterPro" id="IPR017871">
    <property type="entry name" value="ABC_transporter-like_CS"/>
</dbReference>
<keyword evidence="3" id="KW-0547">Nucleotide-binding</keyword>
<dbReference type="RefSeq" id="WP_193734616.1">
    <property type="nucleotide sequence ID" value="NZ_CP063304.1"/>
</dbReference>
<accession>A0A7M2RE60</accession>
<dbReference type="GO" id="GO:0015658">
    <property type="term" value="F:branched-chain amino acid transmembrane transporter activity"/>
    <property type="evidence" value="ECO:0007669"/>
    <property type="project" value="InterPro"/>
</dbReference>
<comment type="similarity">
    <text evidence="1">Belongs to the ABC transporter superfamily.</text>
</comment>
<dbReference type="AlphaFoldDB" id="A0A7M2RE60"/>
<dbReference type="InterPro" id="IPR027417">
    <property type="entry name" value="P-loop_NTPase"/>
</dbReference>
<dbReference type="GO" id="GO:0005524">
    <property type="term" value="F:ATP binding"/>
    <property type="evidence" value="ECO:0007669"/>
    <property type="project" value="UniProtKB-KW"/>
</dbReference>
<dbReference type="InterPro" id="IPR003593">
    <property type="entry name" value="AAA+_ATPase"/>
</dbReference>
<dbReference type="InterPro" id="IPR052156">
    <property type="entry name" value="BCAA_Transport_ATP-bd_LivF"/>
</dbReference>
<dbReference type="Pfam" id="PF00005">
    <property type="entry name" value="ABC_tran"/>
    <property type="match status" value="1"/>
</dbReference>
<gene>
    <name evidence="7" type="ORF">INP51_09440</name>
</gene>
<dbReference type="InterPro" id="IPR030660">
    <property type="entry name" value="ABC_branched_ATPase_LivF/BraG"/>
</dbReference>
<dbReference type="SMART" id="SM00382">
    <property type="entry name" value="AAA"/>
    <property type="match status" value="1"/>
</dbReference>
<dbReference type="PANTHER" id="PTHR43820">
    <property type="entry name" value="HIGH-AFFINITY BRANCHED-CHAIN AMINO ACID TRANSPORT ATP-BINDING PROTEIN LIVF"/>
    <property type="match status" value="1"/>
</dbReference>
<evidence type="ECO:0000256" key="2">
    <source>
        <dbReference type="ARBA" id="ARBA00022448"/>
    </source>
</evidence>
<dbReference type="InterPro" id="IPR003439">
    <property type="entry name" value="ABC_transporter-like_ATP-bd"/>
</dbReference>
<dbReference type="Proteomes" id="UP000593601">
    <property type="component" value="Chromosome"/>
</dbReference>
<organism evidence="7 8">
    <name type="scientific">Blautia liquoris</name>
    <dbReference type="NCBI Taxonomy" id="2779518"/>
    <lineage>
        <taxon>Bacteria</taxon>
        <taxon>Bacillati</taxon>
        <taxon>Bacillota</taxon>
        <taxon>Clostridia</taxon>
        <taxon>Lachnospirales</taxon>
        <taxon>Lachnospiraceae</taxon>
        <taxon>Blautia</taxon>
    </lineage>
</organism>
<evidence type="ECO:0000259" key="6">
    <source>
        <dbReference type="PROSITE" id="PS50893"/>
    </source>
</evidence>
<keyword evidence="2" id="KW-0813">Transport</keyword>
<dbReference type="EMBL" id="CP063304">
    <property type="protein sequence ID" value="QOV18254.1"/>
    <property type="molecule type" value="Genomic_DNA"/>
</dbReference>
<dbReference type="GO" id="GO:0016887">
    <property type="term" value="F:ATP hydrolysis activity"/>
    <property type="evidence" value="ECO:0007669"/>
    <property type="project" value="InterPro"/>
</dbReference>
<evidence type="ECO:0000256" key="3">
    <source>
        <dbReference type="ARBA" id="ARBA00022741"/>
    </source>
</evidence>
<reference evidence="7 8" key="1">
    <citation type="submission" date="2020-10" db="EMBL/GenBank/DDBJ databases">
        <title>Blautia liquoris sp.nov., isolated from the mud in a fermentation cellar used for the production of Chinese strong-flavoured liquor.</title>
        <authorList>
            <person name="Lu L."/>
        </authorList>
    </citation>
    <scope>NUCLEOTIDE SEQUENCE [LARGE SCALE GENOMIC DNA]</scope>
    <source>
        <strain evidence="7 8">LZLJ-3</strain>
    </source>
</reference>
<keyword evidence="8" id="KW-1185">Reference proteome</keyword>
<keyword evidence="4 7" id="KW-0067">ATP-binding</keyword>
<evidence type="ECO:0000313" key="8">
    <source>
        <dbReference type="Proteomes" id="UP000593601"/>
    </source>
</evidence>
<dbReference type="Gene3D" id="3.40.50.300">
    <property type="entry name" value="P-loop containing nucleotide triphosphate hydrolases"/>
    <property type="match status" value="1"/>
</dbReference>
<dbReference type="PROSITE" id="PS00211">
    <property type="entry name" value="ABC_TRANSPORTER_1"/>
    <property type="match status" value="1"/>
</dbReference>
<protein>
    <submittedName>
        <fullName evidence="7">ABC transporter ATP-binding protein</fullName>
    </submittedName>
</protein>